<dbReference type="PANTHER" id="PTHR23501">
    <property type="entry name" value="MAJOR FACILITATOR SUPERFAMILY"/>
    <property type="match status" value="1"/>
</dbReference>
<dbReference type="PANTHER" id="PTHR23501:SF59">
    <property type="entry name" value="MAJOR FACILITATOR SUPERFAMILY (MFS) PROFILE DOMAIN-CONTAINING PROTEIN-RELATED"/>
    <property type="match status" value="1"/>
</dbReference>
<evidence type="ECO:0000256" key="6">
    <source>
        <dbReference type="SAM" id="Phobius"/>
    </source>
</evidence>
<evidence type="ECO:0000256" key="3">
    <source>
        <dbReference type="ARBA" id="ARBA00022989"/>
    </source>
</evidence>
<feature type="transmembrane region" description="Helical" evidence="6">
    <location>
        <begin position="342"/>
        <end position="361"/>
    </location>
</feature>
<dbReference type="Pfam" id="PF07690">
    <property type="entry name" value="MFS_1"/>
    <property type="match status" value="1"/>
</dbReference>
<keyword evidence="3 6" id="KW-1133">Transmembrane helix</keyword>
<feature type="signal peptide" evidence="7">
    <location>
        <begin position="1"/>
        <end position="20"/>
    </location>
</feature>
<sequence>MALCTLVLAVAIDSTSLAVALPTMSTALGVYRGTWFSVLSSMWSVGTVTGPLIGAGFAQNISWRWIFYVNLPIIGLGLVFVVLFLHQVRIPGNIVGKLKRFDWLGSFLFTVGDTAFLFGVSVGGVMYSWTSWRTLLPLILGIMIVAGFALWELWYAAEPIISREIFGNWTLISTYIQAIFHGIILWSLLYFLAVSPTVNRNDPNQSNLLSLPTMLPGILYLLNPGTNVPAWIFLNLPIGVGTGMLFPGMSLSIQAASEPALNGQAAAFFSFLRTFGQSLGVAISGVVFQNAFKVKLEALPAFVSVADEYSRDATIVVGIIKSMPEGEDKALLVQAYADGLKILWMALVAFSGVSMLLSFSIKEYSLEQEHVTKQRLRREGEMPSRSDVESASGADK</sequence>
<dbReference type="GeneID" id="63778727"/>
<dbReference type="OrthoDB" id="2351791at2759"/>
<dbReference type="AlphaFoldDB" id="A0A1Y2DD27"/>
<feature type="transmembrane region" description="Helical" evidence="6">
    <location>
        <begin position="228"/>
        <end position="253"/>
    </location>
</feature>
<organism evidence="8 9">
    <name type="scientific">Pseudomassariella vexata</name>
    <dbReference type="NCBI Taxonomy" id="1141098"/>
    <lineage>
        <taxon>Eukaryota</taxon>
        <taxon>Fungi</taxon>
        <taxon>Dikarya</taxon>
        <taxon>Ascomycota</taxon>
        <taxon>Pezizomycotina</taxon>
        <taxon>Sordariomycetes</taxon>
        <taxon>Xylariomycetidae</taxon>
        <taxon>Amphisphaeriales</taxon>
        <taxon>Pseudomassariaceae</taxon>
        <taxon>Pseudomassariella</taxon>
    </lineage>
</organism>
<keyword evidence="7" id="KW-0732">Signal</keyword>
<dbReference type="GO" id="GO:0022857">
    <property type="term" value="F:transmembrane transporter activity"/>
    <property type="evidence" value="ECO:0007669"/>
    <property type="project" value="InterPro"/>
</dbReference>
<feature type="transmembrane region" description="Helical" evidence="6">
    <location>
        <begin position="265"/>
        <end position="288"/>
    </location>
</feature>
<dbReference type="GO" id="GO:0005886">
    <property type="term" value="C:plasma membrane"/>
    <property type="evidence" value="ECO:0007669"/>
    <property type="project" value="TreeGrafter"/>
</dbReference>
<comment type="caution">
    <text evidence="8">The sequence shown here is derived from an EMBL/GenBank/DDBJ whole genome shotgun (WGS) entry which is preliminary data.</text>
</comment>
<evidence type="ECO:0000313" key="8">
    <source>
        <dbReference type="EMBL" id="ORY57182.1"/>
    </source>
</evidence>
<dbReference type="Proteomes" id="UP000193689">
    <property type="component" value="Unassembled WGS sequence"/>
</dbReference>
<accession>A0A1Y2DD27</accession>
<feature type="chain" id="PRO_5012530894" description="Major facilitator superfamily domain-containing protein" evidence="7">
    <location>
        <begin position="21"/>
        <end position="396"/>
    </location>
</feature>
<evidence type="ECO:0000256" key="4">
    <source>
        <dbReference type="ARBA" id="ARBA00023136"/>
    </source>
</evidence>
<name>A0A1Y2DD27_9PEZI</name>
<feature type="transmembrane region" description="Helical" evidence="6">
    <location>
        <begin position="134"/>
        <end position="154"/>
    </location>
</feature>
<gene>
    <name evidence="8" type="ORF">BCR38DRAFT_461338</name>
</gene>
<feature type="transmembrane region" description="Helical" evidence="6">
    <location>
        <begin position="65"/>
        <end position="86"/>
    </location>
</feature>
<keyword evidence="9" id="KW-1185">Reference proteome</keyword>
<keyword evidence="4 6" id="KW-0472">Membrane</keyword>
<dbReference type="RefSeq" id="XP_040710534.1">
    <property type="nucleotide sequence ID" value="XM_040862515.1"/>
</dbReference>
<proteinExistence type="predicted"/>
<dbReference type="InterPro" id="IPR011701">
    <property type="entry name" value="MFS"/>
</dbReference>
<evidence type="ECO:0000256" key="5">
    <source>
        <dbReference type="SAM" id="MobiDB-lite"/>
    </source>
</evidence>
<dbReference type="InterPro" id="IPR036259">
    <property type="entry name" value="MFS_trans_sf"/>
</dbReference>
<reference evidence="8 9" key="1">
    <citation type="submission" date="2016-07" db="EMBL/GenBank/DDBJ databases">
        <title>Pervasive Adenine N6-methylation of Active Genes in Fungi.</title>
        <authorList>
            <consortium name="DOE Joint Genome Institute"/>
            <person name="Mondo S.J."/>
            <person name="Dannebaum R.O."/>
            <person name="Kuo R.C."/>
            <person name="Labutti K."/>
            <person name="Haridas S."/>
            <person name="Kuo A."/>
            <person name="Salamov A."/>
            <person name="Ahrendt S.R."/>
            <person name="Lipzen A."/>
            <person name="Sullivan W."/>
            <person name="Andreopoulos W.B."/>
            <person name="Clum A."/>
            <person name="Lindquist E."/>
            <person name="Daum C."/>
            <person name="Ramamoorthy G.K."/>
            <person name="Gryganskyi A."/>
            <person name="Culley D."/>
            <person name="Magnuson J.K."/>
            <person name="James T.Y."/>
            <person name="O'Malley M.A."/>
            <person name="Stajich J.E."/>
            <person name="Spatafora J.W."/>
            <person name="Visel A."/>
            <person name="Grigoriev I.V."/>
        </authorList>
    </citation>
    <scope>NUCLEOTIDE SEQUENCE [LARGE SCALE GENOMIC DNA]</scope>
    <source>
        <strain evidence="8 9">CBS 129021</strain>
    </source>
</reference>
<feature type="transmembrane region" description="Helical" evidence="6">
    <location>
        <begin position="206"/>
        <end position="222"/>
    </location>
</feature>
<dbReference type="InParanoid" id="A0A1Y2DD27"/>
<evidence type="ECO:0000256" key="2">
    <source>
        <dbReference type="ARBA" id="ARBA00022692"/>
    </source>
</evidence>
<dbReference type="EMBL" id="MCFJ01000020">
    <property type="protein sequence ID" value="ORY57182.1"/>
    <property type="molecule type" value="Genomic_DNA"/>
</dbReference>
<evidence type="ECO:0000256" key="7">
    <source>
        <dbReference type="SAM" id="SignalP"/>
    </source>
</evidence>
<feature type="transmembrane region" description="Helical" evidence="6">
    <location>
        <begin position="36"/>
        <end position="58"/>
    </location>
</feature>
<evidence type="ECO:0008006" key="10">
    <source>
        <dbReference type="Google" id="ProtNLM"/>
    </source>
</evidence>
<feature type="region of interest" description="Disordered" evidence="5">
    <location>
        <begin position="375"/>
        <end position="396"/>
    </location>
</feature>
<protein>
    <recommendedName>
        <fullName evidence="10">Major facilitator superfamily domain-containing protein</fullName>
    </recommendedName>
</protein>
<feature type="transmembrane region" description="Helical" evidence="6">
    <location>
        <begin position="106"/>
        <end position="127"/>
    </location>
</feature>
<evidence type="ECO:0000256" key="1">
    <source>
        <dbReference type="ARBA" id="ARBA00004141"/>
    </source>
</evidence>
<dbReference type="Gene3D" id="1.20.1250.20">
    <property type="entry name" value="MFS general substrate transporter like domains"/>
    <property type="match status" value="2"/>
</dbReference>
<evidence type="ECO:0000313" key="9">
    <source>
        <dbReference type="Proteomes" id="UP000193689"/>
    </source>
</evidence>
<feature type="transmembrane region" description="Helical" evidence="6">
    <location>
        <begin position="174"/>
        <end position="194"/>
    </location>
</feature>
<dbReference type="SUPFAM" id="SSF103473">
    <property type="entry name" value="MFS general substrate transporter"/>
    <property type="match status" value="1"/>
</dbReference>
<comment type="subcellular location">
    <subcellularLocation>
        <location evidence="1">Membrane</location>
        <topology evidence="1">Multi-pass membrane protein</topology>
    </subcellularLocation>
</comment>
<keyword evidence="2 6" id="KW-0812">Transmembrane</keyword>